<dbReference type="EMBL" id="JABFUD020000022">
    <property type="protein sequence ID" value="KAI5061950.1"/>
    <property type="molecule type" value="Genomic_DNA"/>
</dbReference>
<comment type="caution">
    <text evidence="2">The sequence shown here is derived from an EMBL/GenBank/DDBJ whole genome shotgun (WGS) entry which is preliminary data.</text>
</comment>
<sequence>MDVQETAAAYIVSSNLSGLPIHGVQVQAENGNVLVVKCGRGFGRRFVFPPNASLDNARAVWDGRLLTVSIPKVQPIYKSLPTKTIVMKVIRL</sequence>
<dbReference type="SUPFAM" id="SSF49764">
    <property type="entry name" value="HSP20-like chaperones"/>
    <property type="match status" value="1"/>
</dbReference>
<dbReference type="Gene3D" id="2.60.40.790">
    <property type="match status" value="1"/>
</dbReference>
<evidence type="ECO:0000313" key="2">
    <source>
        <dbReference type="EMBL" id="KAI5061950.1"/>
    </source>
</evidence>
<proteinExistence type="predicted"/>
<evidence type="ECO:0000313" key="1">
    <source>
        <dbReference type="EMBL" id="KAI5061949.1"/>
    </source>
</evidence>
<dbReference type="Proteomes" id="UP000886520">
    <property type="component" value="Chromosome 22"/>
</dbReference>
<keyword evidence="4" id="KW-1185">Reference proteome</keyword>
<dbReference type="EMBL" id="JABFUD020000022">
    <property type="protein sequence ID" value="KAI5061949.1"/>
    <property type="molecule type" value="Genomic_DNA"/>
</dbReference>
<evidence type="ECO:0008006" key="5">
    <source>
        <dbReference type="Google" id="ProtNLM"/>
    </source>
</evidence>
<organism evidence="2 4">
    <name type="scientific">Adiantum capillus-veneris</name>
    <name type="common">Maidenhair fern</name>
    <dbReference type="NCBI Taxonomy" id="13818"/>
    <lineage>
        <taxon>Eukaryota</taxon>
        <taxon>Viridiplantae</taxon>
        <taxon>Streptophyta</taxon>
        <taxon>Embryophyta</taxon>
        <taxon>Tracheophyta</taxon>
        <taxon>Polypodiopsida</taxon>
        <taxon>Polypodiidae</taxon>
        <taxon>Polypodiales</taxon>
        <taxon>Pteridineae</taxon>
        <taxon>Pteridaceae</taxon>
        <taxon>Vittarioideae</taxon>
        <taxon>Adiantum</taxon>
    </lineage>
</organism>
<dbReference type="AlphaFoldDB" id="A0A9D4U6E4"/>
<evidence type="ECO:0000313" key="3">
    <source>
        <dbReference type="EMBL" id="KAI5062003.1"/>
    </source>
</evidence>
<accession>A0A9D4U6E4</accession>
<evidence type="ECO:0000313" key="4">
    <source>
        <dbReference type="Proteomes" id="UP000886520"/>
    </source>
</evidence>
<name>A0A9D4U6E4_ADICA</name>
<gene>
    <name evidence="1" type="ORF">GOP47_0022488</name>
    <name evidence="2" type="ORF">GOP47_0022489</name>
    <name evidence="3" type="ORF">GOP47_0022542</name>
</gene>
<protein>
    <recommendedName>
        <fullName evidence="5">SHSP domain-containing protein</fullName>
    </recommendedName>
</protein>
<reference evidence="2" key="1">
    <citation type="submission" date="2021-01" db="EMBL/GenBank/DDBJ databases">
        <title>Adiantum capillus-veneris genome.</title>
        <authorList>
            <person name="Fang Y."/>
            <person name="Liao Q."/>
        </authorList>
    </citation>
    <scope>NUCLEOTIDE SEQUENCE</scope>
    <source>
        <strain evidence="2">H3</strain>
        <tissue evidence="2">Leaf</tissue>
    </source>
</reference>
<dbReference type="EMBL" id="JABFUD020000022">
    <property type="protein sequence ID" value="KAI5062003.1"/>
    <property type="molecule type" value="Genomic_DNA"/>
</dbReference>
<dbReference type="InterPro" id="IPR008978">
    <property type="entry name" value="HSP20-like_chaperone"/>
</dbReference>